<sequence>MGNYTVKEQWKIGMKESEYVKTLSSDEKKLFKSLPRPQRDDLVWTYINEGTAELPTIDDAVTQDDLKHSNWLSKQGINNPTKVTMNAIHPLVSDSKLNSFTNNWAAFTTLSIDKQAVMKSNIVQQKQNYTLIAQQDEIIKQNNEIIDLLKTIAQNSQEGN</sequence>
<accession>A0A4R6BIM8</accession>
<organism evidence="1 2">
    <name type="scientific">Macrococcus hajekii</name>
    <dbReference type="NCBI Taxonomy" id="198482"/>
    <lineage>
        <taxon>Bacteria</taxon>
        <taxon>Bacillati</taxon>
        <taxon>Bacillota</taxon>
        <taxon>Bacilli</taxon>
        <taxon>Bacillales</taxon>
        <taxon>Staphylococcaceae</taxon>
        <taxon>Macrococcus</taxon>
    </lineage>
</organism>
<protein>
    <submittedName>
        <fullName evidence="1">Uncharacterized protein</fullName>
    </submittedName>
</protein>
<gene>
    <name evidence="1" type="ORF">ERX37_08020</name>
</gene>
<keyword evidence="2" id="KW-1185">Reference proteome</keyword>
<dbReference type="AlphaFoldDB" id="A0A4R6BIM8"/>
<comment type="caution">
    <text evidence="1">The sequence shown here is derived from an EMBL/GenBank/DDBJ whole genome shotgun (WGS) entry which is preliminary data.</text>
</comment>
<name>A0A4R6BIM8_9STAP</name>
<dbReference type="RefSeq" id="WP_133430158.1">
    <property type="nucleotide sequence ID" value="NZ_BMCC01000001.1"/>
</dbReference>
<reference evidence="1 2" key="1">
    <citation type="submission" date="2019-01" db="EMBL/GenBank/DDBJ databases">
        <title>Draft genome sequences of the type strains of six Macrococcus species.</title>
        <authorList>
            <person name="Mazhar S."/>
            <person name="Altermann E."/>
            <person name="Hill C."/>
            <person name="Mcauliffe O."/>
        </authorList>
    </citation>
    <scope>NUCLEOTIDE SEQUENCE [LARGE SCALE GENOMIC DNA]</scope>
    <source>
        <strain evidence="1 2">CCM4809</strain>
    </source>
</reference>
<evidence type="ECO:0000313" key="1">
    <source>
        <dbReference type="EMBL" id="TDM01438.1"/>
    </source>
</evidence>
<dbReference type="EMBL" id="SCWE01000003">
    <property type="protein sequence ID" value="TDM01438.1"/>
    <property type="molecule type" value="Genomic_DNA"/>
</dbReference>
<evidence type="ECO:0000313" key="2">
    <source>
        <dbReference type="Proteomes" id="UP000295328"/>
    </source>
</evidence>
<proteinExistence type="predicted"/>
<dbReference type="OrthoDB" id="2398579at2"/>
<dbReference type="Proteomes" id="UP000295328">
    <property type="component" value="Unassembled WGS sequence"/>
</dbReference>